<feature type="modified residue" description="N6-lipoyllysine" evidence="3 4">
    <location>
        <position position="63"/>
    </location>
</feature>
<dbReference type="HAMAP" id="MF_00272">
    <property type="entry name" value="GcvH"/>
    <property type="match status" value="1"/>
</dbReference>
<dbReference type="AlphaFoldDB" id="A0A1S6IPU6"/>
<dbReference type="InterPro" id="IPR000089">
    <property type="entry name" value="Biotin_lipoyl"/>
</dbReference>
<proteinExistence type="inferred from homology"/>
<dbReference type="EMBL" id="CP019728">
    <property type="protein sequence ID" value="AQS53566.1"/>
    <property type="molecule type" value="Genomic_DNA"/>
</dbReference>
<organism evidence="6 7">
    <name type="scientific">Jeotgalibaca dankookensis</name>
    <dbReference type="NCBI Taxonomy" id="708126"/>
    <lineage>
        <taxon>Bacteria</taxon>
        <taxon>Bacillati</taxon>
        <taxon>Bacillota</taxon>
        <taxon>Bacilli</taxon>
        <taxon>Lactobacillales</taxon>
        <taxon>Carnobacteriaceae</taxon>
        <taxon>Jeotgalibaca</taxon>
    </lineage>
</organism>
<dbReference type="PANTHER" id="PTHR11715">
    <property type="entry name" value="GLYCINE CLEAVAGE SYSTEM H PROTEIN"/>
    <property type="match status" value="1"/>
</dbReference>
<evidence type="ECO:0000256" key="4">
    <source>
        <dbReference type="PIRSR" id="PIRSR617453-50"/>
    </source>
</evidence>
<dbReference type="InterPro" id="IPR011053">
    <property type="entry name" value="Single_hybrid_motif"/>
</dbReference>
<evidence type="ECO:0000256" key="2">
    <source>
        <dbReference type="ARBA" id="ARBA00022823"/>
    </source>
</evidence>
<dbReference type="PROSITE" id="PS50968">
    <property type="entry name" value="BIOTINYL_LIPOYL"/>
    <property type="match status" value="1"/>
</dbReference>
<comment type="similarity">
    <text evidence="1 3">Belongs to the GcvH family.</text>
</comment>
<dbReference type="STRING" id="708126.BW727_101199"/>
<dbReference type="OrthoDB" id="9796712at2"/>
<evidence type="ECO:0000256" key="1">
    <source>
        <dbReference type="ARBA" id="ARBA00009249"/>
    </source>
</evidence>
<reference evidence="6 7" key="1">
    <citation type="journal article" date="2014" name="Int. J. Syst. Evol. Microbiol.">
        <title>Jeotgalibaca dankookensis gen. nov., sp. nov., a member of the family Carnobacteriaceae, isolated from seujeot (Korean traditional food).</title>
        <authorList>
            <person name="Lee D.G."/>
            <person name="Trujillo M.E."/>
            <person name="Kang H."/>
            <person name="Ahn T.Y."/>
        </authorList>
    </citation>
    <scope>NUCLEOTIDE SEQUENCE [LARGE SCALE GENOMIC DNA]</scope>
    <source>
        <strain evidence="6 7">EX-07</strain>
    </source>
</reference>
<keyword evidence="2 3" id="KW-0450">Lipoyl</keyword>
<comment type="cofactor">
    <cofactor evidence="3">
        <name>(R)-lipoate</name>
        <dbReference type="ChEBI" id="CHEBI:83088"/>
    </cofactor>
    <text evidence="3">Binds 1 lipoyl cofactor covalently.</text>
</comment>
<dbReference type="Proteomes" id="UP000188993">
    <property type="component" value="Chromosome"/>
</dbReference>
<dbReference type="GO" id="GO:0005829">
    <property type="term" value="C:cytosol"/>
    <property type="evidence" value="ECO:0007669"/>
    <property type="project" value="TreeGrafter"/>
</dbReference>
<dbReference type="InterPro" id="IPR033753">
    <property type="entry name" value="GCV_H/Fam206"/>
</dbReference>
<protein>
    <recommendedName>
        <fullName evidence="3">Glycine cleavage system H protein</fullName>
    </recommendedName>
</protein>
<dbReference type="SUPFAM" id="SSF51230">
    <property type="entry name" value="Single hybrid motif"/>
    <property type="match status" value="1"/>
</dbReference>
<gene>
    <name evidence="3 6" type="primary">gcvH</name>
    <name evidence="6" type="ORF">BW727_101199</name>
</gene>
<dbReference type="GO" id="GO:0005960">
    <property type="term" value="C:glycine cleavage complex"/>
    <property type="evidence" value="ECO:0007669"/>
    <property type="project" value="InterPro"/>
</dbReference>
<dbReference type="GO" id="GO:0019464">
    <property type="term" value="P:glycine decarboxylation via glycine cleavage system"/>
    <property type="evidence" value="ECO:0007669"/>
    <property type="project" value="UniProtKB-UniRule"/>
</dbReference>
<dbReference type="NCBIfam" id="NF002270">
    <property type="entry name" value="PRK01202.1"/>
    <property type="match status" value="1"/>
</dbReference>
<dbReference type="GO" id="GO:0009249">
    <property type="term" value="P:protein lipoylation"/>
    <property type="evidence" value="ECO:0007669"/>
    <property type="project" value="TreeGrafter"/>
</dbReference>
<evidence type="ECO:0000259" key="5">
    <source>
        <dbReference type="PROSITE" id="PS50968"/>
    </source>
</evidence>
<accession>A0A1S6IPU6</accession>
<dbReference type="Gene3D" id="2.40.50.100">
    <property type="match status" value="1"/>
</dbReference>
<evidence type="ECO:0000313" key="7">
    <source>
        <dbReference type="Proteomes" id="UP000188993"/>
    </source>
</evidence>
<evidence type="ECO:0000313" key="6">
    <source>
        <dbReference type="EMBL" id="AQS53566.1"/>
    </source>
</evidence>
<dbReference type="KEGG" id="jda:BW727_101199"/>
<dbReference type="PANTHER" id="PTHR11715:SF3">
    <property type="entry name" value="GLYCINE CLEAVAGE SYSTEM H PROTEIN-RELATED"/>
    <property type="match status" value="1"/>
</dbReference>
<comment type="subunit">
    <text evidence="3">The glycine cleavage system is composed of four proteins: P, T, L and H.</text>
</comment>
<dbReference type="InterPro" id="IPR002930">
    <property type="entry name" value="GCV_H"/>
</dbReference>
<sequence length="129" mass="14474">MTEKKRYYTEEHEWVEIIEGNTARVGITEHAQEQLGDIVFVDYTSDLQEVAVGDDIVTVESVKSVSDVYAPVSGTVTKQNEQLADAPETVNVSAMDQGWMIEMEISDPSELKHLMDEEAYQAFLAEEEA</sequence>
<dbReference type="CDD" id="cd06848">
    <property type="entry name" value="GCS_H"/>
    <property type="match status" value="1"/>
</dbReference>
<keyword evidence="7" id="KW-1185">Reference proteome</keyword>
<dbReference type="Pfam" id="PF01597">
    <property type="entry name" value="GCV_H"/>
    <property type="match status" value="1"/>
</dbReference>
<evidence type="ECO:0000256" key="3">
    <source>
        <dbReference type="HAMAP-Rule" id="MF_00272"/>
    </source>
</evidence>
<feature type="domain" description="Lipoyl-binding" evidence="5">
    <location>
        <begin position="22"/>
        <end position="104"/>
    </location>
</feature>
<dbReference type="InterPro" id="IPR017453">
    <property type="entry name" value="GCV_H_sub"/>
</dbReference>
<dbReference type="NCBIfam" id="TIGR00527">
    <property type="entry name" value="gcvH"/>
    <property type="match status" value="1"/>
</dbReference>
<name>A0A1S6IPU6_9LACT</name>
<dbReference type="RefSeq" id="WP_062472257.1">
    <property type="nucleotide sequence ID" value="NZ_BBYN01000041.1"/>
</dbReference>
<comment type="function">
    <text evidence="3">The glycine cleavage system catalyzes the degradation of glycine. The H protein shuttles the methylamine group of glycine from the P protein to the T protein.</text>
</comment>